<evidence type="ECO:0000256" key="1">
    <source>
        <dbReference type="ARBA" id="ARBA00002324"/>
    </source>
</evidence>
<keyword evidence="7 11" id="KW-0547">Nucleotide-binding</keyword>
<dbReference type="EMBL" id="RXMA01000019">
    <property type="protein sequence ID" value="RTR17415.1"/>
    <property type="molecule type" value="Genomic_DNA"/>
</dbReference>
<keyword evidence="5 11" id="KW-0808">Transferase</keyword>
<dbReference type="Pfam" id="PF01467">
    <property type="entry name" value="CTP_transf_like"/>
    <property type="match status" value="1"/>
</dbReference>
<dbReference type="HAMAP" id="MF_00244">
    <property type="entry name" value="NaMN_adenylyltr"/>
    <property type="match status" value="1"/>
</dbReference>
<dbReference type="OrthoDB" id="5295945at2"/>
<comment type="pathway">
    <text evidence="2 11">Cofactor biosynthesis; NAD(+) biosynthesis; deamido-NAD(+) from nicotinate D-ribonucleotide: step 1/1.</text>
</comment>
<dbReference type="EC" id="2.7.7.18" evidence="11"/>
<keyword evidence="8 11" id="KW-0067">ATP-binding</keyword>
<evidence type="ECO:0000256" key="11">
    <source>
        <dbReference type="HAMAP-Rule" id="MF_00244"/>
    </source>
</evidence>
<keyword evidence="4 11" id="KW-0662">Pyridine nucleotide biosynthesis</keyword>
<comment type="similarity">
    <text evidence="3 11">Belongs to the NadD family.</text>
</comment>
<dbReference type="Proteomes" id="UP000277007">
    <property type="component" value="Unassembled WGS sequence"/>
</dbReference>
<comment type="catalytic activity">
    <reaction evidence="10 11">
        <text>nicotinate beta-D-ribonucleotide + ATP + H(+) = deamido-NAD(+) + diphosphate</text>
        <dbReference type="Rhea" id="RHEA:22860"/>
        <dbReference type="ChEBI" id="CHEBI:15378"/>
        <dbReference type="ChEBI" id="CHEBI:30616"/>
        <dbReference type="ChEBI" id="CHEBI:33019"/>
        <dbReference type="ChEBI" id="CHEBI:57502"/>
        <dbReference type="ChEBI" id="CHEBI:58437"/>
        <dbReference type="EC" id="2.7.7.18"/>
    </reaction>
</comment>
<keyword evidence="15" id="KW-1185">Reference proteome</keyword>
<evidence type="ECO:0000256" key="2">
    <source>
        <dbReference type="ARBA" id="ARBA00005019"/>
    </source>
</evidence>
<dbReference type="GO" id="GO:0005524">
    <property type="term" value="F:ATP binding"/>
    <property type="evidence" value="ECO:0007669"/>
    <property type="project" value="UniProtKB-KW"/>
</dbReference>
<dbReference type="InterPro" id="IPR005248">
    <property type="entry name" value="NadD/NMNAT"/>
</dbReference>
<dbReference type="GO" id="GO:0004515">
    <property type="term" value="F:nicotinate-nucleotide adenylyltransferase activity"/>
    <property type="evidence" value="ECO:0007669"/>
    <property type="project" value="UniProtKB-UniRule"/>
</dbReference>
<feature type="domain" description="Cytidyltransferase-like" evidence="13">
    <location>
        <begin position="49"/>
        <end position="228"/>
    </location>
</feature>
<keyword evidence="9 11" id="KW-0520">NAD</keyword>
<dbReference type="Gene3D" id="3.40.50.620">
    <property type="entry name" value="HUPs"/>
    <property type="match status" value="1"/>
</dbReference>
<evidence type="ECO:0000313" key="15">
    <source>
        <dbReference type="Proteomes" id="UP000277007"/>
    </source>
</evidence>
<proteinExistence type="inferred from homology"/>
<evidence type="ECO:0000256" key="6">
    <source>
        <dbReference type="ARBA" id="ARBA00022695"/>
    </source>
</evidence>
<evidence type="ECO:0000256" key="12">
    <source>
        <dbReference type="SAM" id="MobiDB-lite"/>
    </source>
</evidence>
<feature type="region of interest" description="Disordered" evidence="12">
    <location>
        <begin position="1"/>
        <end position="38"/>
    </location>
</feature>
<evidence type="ECO:0000256" key="5">
    <source>
        <dbReference type="ARBA" id="ARBA00022679"/>
    </source>
</evidence>
<comment type="function">
    <text evidence="1 11">Catalyzes the reversible adenylation of nicotinate mononucleotide (NaMN) to nicotinic acid adenine dinucleotide (NaAD).</text>
</comment>
<name>A0A3S0K300_9PROT</name>
<dbReference type="UniPathway" id="UPA00253">
    <property type="reaction ID" value="UER00332"/>
</dbReference>
<keyword evidence="6 11" id="KW-0548">Nucleotidyltransferase</keyword>
<dbReference type="InterPro" id="IPR014729">
    <property type="entry name" value="Rossmann-like_a/b/a_fold"/>
</dbReference>
<sequence length="238" mass="26061">MARPGPDPDAGKTLSPPGRGLGEGAPARPPRGGPHPFSGPRYAGLTIGLLGGSFNPAHDGHRDISLYALKTLGLDRVWWLVSPQNPLKAQAGMAPLPERLAEAWTVAAHPRIEVTAIETALKTRFTADTLAALIRKFPKTRFVWLMGADNLRQIPRWRAWTRIFESVPVAVFARPTYCLNALSGQAAQRYRRRRVSVCGVKGLARQKRPAWAFLRNPLNPASATAIRHARATRIAHPS</sequence>
<dbReference type="CDD" id="cd02165">
    <property type="entry name" value="NMNAT"/>
    <property type="match status" value="1"/>
</dbReference>
<evidence type="ECO:0000256" key="4">
    <source>
        <dbReference type="ARBA" id="ARBA00022642"/>
    </source>
</evidence>
<dbReference type="AlphaFoldDB" id="A0A3S0K300"/>
<evidence type="ECO:0000256" key="3">
    <source>
        <dbReference type="ARBA" id="ARBA00009014"/>
    </source>
</evidence>
<dbReference type="SUPFAM" id="SSF52374">
    <property type="entry name" value="Nucleotidylyl transferase"/>
    <property type="match status" value="1"/>
</dbReference>
<evidence type="ECO:0000256" key="8">
    <source>
        <dbReference type="ARBA" id="ARBA00022840"/>
    </source>
</evidence>
<dbReference type="NCBIfam" id="NF000843">
    <property type="entry name" value="PRK00071.2-2"/>
    <property type="match status" value="1"/>
</dbReference>
<reference evidence="14 15" key="1">
    <citation type="submission" date="2018-12" db="EMBL/GenBank/DDBJ databases">
        <authorList>
            <person name="Yang Y."/>
        </authorList>
    </citation>
    <scope>NUCLEOTIDE SEQUENCE [LARGE SCALE GENOMIC DNA]</scope>
    <source>
        <strain evidence="14 15">L-25-5w-1</strain>
    </source>
</reference>
<gene>
    <name evidence="11" type="primary">nadD</name>
    <name evidence="14" type="ORF">EJ903_18120</name>
</gene>
<protein>
    <recommendedName>
        <fullName evidence="11">Probable nicotinate-nucleotide adenylyltransferase</fullName>
        <ecNumber evidence="11">2.7.7.18</ecNumber>
    </recommendedName>
    <alternativeName>
        <fullName evidence="11">Deamido-NAD(+) diphosphorylase</fullName>
    </alternativeName>
    <alternativeName>
        <fullName evidence="11">Deamido-NAD(+) pyrophosphorylase</fullName>
    </alternativeName>
    <alternativeName>
        <fullName evidence="11">Nicotinate mononucleotide adenylyltransferase</fullName>
        <shortName evidence="11">NaMN adenylyltransferase</shortName>
    </alternativeName>
</protein>
<evidence type="ECO:0000256" key="10">
    <source>
        <dbReference type="ARBA" id="ARBA00048721"/>
    </source>
</evidence>
<evidence type="ECO:0000256" key="9">
    <source>
        <dbReference type="ARBA" id="ARBA00023027"/>
    </source>
</evidence>
<comment type="caution">
    <text evidence="14">The sequence shown here is derived from an EMBL/GenBank/DDBJ whole genome shotgun (WGS) entry which is preliminary data.</text>
</comment>
<evidence type="ECO:0000259" key="13">
    <source>
        <dbReference type="Pfam" id="PF01467"/>
    </source>
</evidence>
<dbReference type="InterPro" id="IPR004821">
    <property type="entry name" value="Cyt_trans-like"/>
</dbReference>
<dbReference type="PANTHER" id="PTHR39321:SF3">
    <property type="entry name" value="PHOSPHOPANTETHEINE ADENYLYLTRANSFERASE"/>
    <property type="match status" value="1"/>
</dbReference>
<accession>A0A3S0K300</accession>
<dbReference type="PANTHER" id="PTHR39321">
    <property type="entry name" value="NICOTINATE-NUCLEOTIDE ADENYLYLTRANSFERASE-RELATED"/>
    <property type="match status" value="1"/>
</dbReference>
<evidence type="ECO:0000313" key="14">
    <source>
        <dbReference type="EMBL" id="RTR17415.1"/>
    </source>
</evidence>
<dbReference type="GO" id="GO:0009435">
    <property type="term" value="P:NAD+ biosynthetic process"/>
    <property type="evidence" value="ECO:0007669"/>
    <property type="project" value="UniProtKB-UniRule"/>
</dbReference>
<organism evidence="14 15">
    <name type="scientific">Azospirillum griseum</name>
    <dbReference type="NCBI Taxonomy" id="2496639"/>
    <lineage>
        <taxon>Bacteria</taxon>
        <taxon>Pseudomonadati</taxon>
        <taxon>Pseudomonadota</taxon>
        <taxon>Alphaproteobacteria</taxon>
        <taxon>Rhodospirillales</taxon>
        <taxon>Azospirillaceae</taxon>
        <taxon>Azospirillum</taxon>
    </lineage>
</organism>
<evidence type="ECO:0000256" key="7">
    <source>
        <dbReference type="ARBA" id="ARBA00022741"/>
    </source>
</evidence>